<dbReference type="PANTHER" id="PTHR24198">
    <property type="entry name" value="ANKYRIN REPEAT AND PROTEIN KINASE DOMAIN-CONTAINING PROTEIN"/>
    <property type="match status" value="1"/>
</dbReference>
<dbReference type="PROSITE" id="PS50297">
    <property type="entry name" value="ANK_REP_REGION"/>
    <property type="match status" value="1"/>
</dbReference>
<keyword evidence="1" id="KW-0677">Repeat</keyword>
<dbReference type="PROSITE" id="PS50088">
    <property type="entry name" value="ANK_REPEAT"/>
    <property type="match status" value="2"/>
</dbReference>
<organism evidence="4 5">
    <name type="scientific">Chrysophaeum taylorii</name>
    <dbReference type="NCBI Taxonomy" id="2483200"/>
    <lineage>
        <taxon>Eukaryota</taxon>
        <taxon>Sar</taxon>
        <taxon>Stramenopiles</taxon>
        <taxon>Ochrophyta</taxon>
        <taxon>Pelagophyceae</taxon>
        <taxon>Pelagomonadales</taxon>
        <taxon>Pelagomonadaceae</taxon>
        <taxon>Chrysophaeum</taxon>
    </lineage>
</organism>
<dbReference type="PANTHER" id="PTHR24198:SF165">
    <property type="entry name" value="ANKYRIN REPEAT-CONTAINING PROTEIN-RELATED"/>
    <property type="match status" value="1"/>
</dbReference>
<evidence type="ECO:0000313" key="4">
    <source>
        <dbReference type="EMBL" id="KAJ8612245.1"/>
    </source>
</evidence>
<dbReference type="Pfam" id="PF00023">
    <property type="entry name" value="Ank"/>
    <property type="match status" value="1"/>
</dbReference>
<evidence type="ECO:0000256" key="1">
    <source>
        <dbReference type="ARBA" id="ARBA00022737"/>
    </source>
</evidence>
<protein>
    <submittedName>
        <fullName evidence="4">Uncharacterized protein</fullName>
    </submittedName>
</protein>
<accession>A0AAD7XTM0</accession>
<keyword evidence="5" id="KW-1185">Reference proteome</keyword>
<name>A0AAD7XTM0_9STRA</name>
<keyword evidence="2 3" id="KW-0040">ANK repeat</keyword>
<comment type="caution">
    <text evidence="4">The sequence shown here is derived from an EMBL/GenBank/DDBJ whole genome shotgun (WGS) entry which is preliminary data.</text>
</comment>
<evidence type="ECO:0000313" key="5">
    <source>
        <dbReference type="Proteomes" id="UP001230188"/>
    </source>
</evidence>
<evidence type="ECO:0000256" key="3">
    <source>
        <dbReference type="PROSITE-ProRule" id="PRU00023"/>
    </source>
</evidence>
<dbReference type="Proteomes" id="UP001230188">
    <property type="component" value="Unassembled WGS sequence"/>
</dbReference>
<reference evidence="4" key="1">
    <citation type="submission" date="2023-01" db="EMBL/GenBank/DDBJ databases">
        <title>Metagenome sequencing of chrysophaentin producing Chrysophaeum taylorii.</title>
        <authorList>
            <person name="Davison J."/>
            <person name="Bewley C."/>
        </authorList>
    </citation>
    <scope>NUCLEOTIDE SEQUENCE</scope>
    <source>
        <strain evidence="4">NIES-1699</strain>
    </source>
</reference>
<sequence>MCVESPLSAACRAGDLEGVEREVGRCDLEAFDAEGMVPLSVAAKFGHVGVVERLLQAGAKACGPALEATPWPGGSWLDDLSRVKSAKVVKFNETHVAVCIERPTDQRIAAVVSRGACLGLENDGLFVDGRFHVPAGSWLKTATIIEVTDDEVMAFLLDSNGEWWEGKATRNVVGWYSNEAGRFKLHESLETDSGMPLFARPAVVAAAFGREGVLRVLAEAGAPLEEALYHALKRGDTNIVRLLLDLGANPMGALAMAFRAYGMDLATLPLDCGVNSGDVLEAAFRTGDLNLVTLLLDCGADVSGRGDLVCKAIENGDAAMSALLVDRGADVSAADVDGLTPLFHACRHGFRDLAINMVRRGANTNPALQQSHTLLGSPLLAAREADDEMLVSFLVARGAEYPPPIT</sequence>
<dbReference type="Pfam" id="PF12796">
    <property type="entry name" value="Ank_2"/>
    <property type="match status" value="1"/>
</dbReference>
<dbReference type="EMBL" id="JAQMWT010000055">
    <property type="protein sequence ID" value="KAJ8612245.1"/>
    <property type="molecule type" value="Genomic_DNA"/>
</dbReference>
<dbReference type="Gene3D" id="1.25.40.20">
    <property type="entry name" value="Ankyrin repeat-containing domain"/>
    <property type="match status" value="2"/>
</dbReference>
<proteinExistence type="predicted"/>
<dbReference type="AlphaFoldDB" id="A0AAD7XTM0"/>
<dbReference type="InterPro" id="IPR002110">
    <property type="entry name" value="Ankyrin_rpt"/>
</dbReference>
<dbReference type="InterPro" id="IPR036770">
    <property type="entry name" value="Ankyrin_rpt-contain_sf"/>
</dbReference>
<feature type="repeat" description="ANK" evidence="3">
    <location>
        <begin position="34"/>
        <end position="59"/>
    </location>
</feature>
<dbReference type="SMART" id="SM00248">
    <property type="entry name" value="ANK"/>
    <property type="match status" value="4"/>
</dbReference>
<feature type="repeat" description="ANK" evidence="3">
    <location>
        <begin position="275"/>
        <end position="307"/>
    </location>
</feature>
<gene>
    <name evidence="4" type="ORF">CTAYLR_002885</name>
</gene>
<evidence type="ECO:0000256" key="2">
    <source>
        <dbReference type="ARBA" id="ARBA00023043"/>
    </source>
</evidence>
<dbReference type="SUPFAM" id="SSF48403">
    <property type="entry name" value="Ankyrin repeat"/>
    <property type="match status" value="1"/>
</dbReference>